<evidence type="ECO:0008006" key="4">
    <source>
        <dbReference type="Google" id="ProtNLM"/>
    </source>
</evidence>
<evidence type="ECO:0000256" key="1">
    <source>
        <dbReference type="SAM" id="MobiDB-lite"/>
    </source>
</evidence>
<protein>
    <recommendedName>
        <fullName evidence="4">Lipoprotein</fullName>
    </recommendedName>
</protein>
<accession>A0ABY6B159</accession>
<evidence type="ECO:0000313" key="3">
    <source>
        <dbReference type="Proteomes" id="UP001064933"/>
    </source>
</evidence>
<organism evidence="2 3">
    <name type="scientific">Roseateles amylovorans</name>
    <dbReference type="NCBI Taxonomy" id="2978473"/>
    <lineage>
        <taxon>Bacteria</taxon>
        <taxon>Pseudomonadati</taxon>
        <taxon>Pseudomonadota</taxon>
        <taxon>Betaproteobacteria</taxon>
        <taxon>Burkholderiales</taxon>
        <taxon>Sphaerotilaceae</taxon>
        <taxon>Roseateles</taxon>
    </lineage>
</organism>
<proteinExistence type="predicted"/>
<gene>
    <name evidence="2" type="ORF">N4261_23715</name>
</gene>
<keyword evidence="3" id="KW-1185">Reference proteome</keyword>
<feature type="region of interest" description="Disordered" evidence="1">
    <location>
        <begin position="158"/>
        <end position="182"/>
    </location>
</feature>
<dbReference type="EMBL" id="CP104562">
    <property type="protein sequence ID" value="UXH77931.1"/>
    <property type="molecule type" value="Genomic_DNA"/>
</dbReference>
<dbReference type="RefSeq" id="WP_261757690.1">
    <property type="nucleotide sequence ID" value="NZ_CP104562.2"/>
</dbReference>
<feature type="compositionally biased region" description="Polar residues" evidence="1">
    <location>
        <begin position="161"/>
        <end position="173"/>
    </location>
</feature>
<sequence>MGLTACSPALNWREISPDGAALQLMFPCKPDREERQQPGPGGRSLSLHTLSCEARGWQFSLTWTDLGDPSAVPPALRRMTEGLAQQLSSQASAPLALRGMTPDPSSRQQTLVARPGQPAQVVRQAVFARGGRVYQLLMQGRQAGAGVTGLPASGAGGYVQSGESGPSGQSAKTSAGKGVASEADEAWDVWLGSIRLPG</sequence>
<dbReference type="Proteomes" id="UP001064933">
    <property type="component" value="Chromosome"/>
</dbReference>
<name>A0ABY6B159_9BURK</name>
<reference evidence="2" key="1">
    <citation type="submission" date="2022-10" db="EMBL/GenBank/DDBJ databases">
        <title>Characterization and whole genome sequencing of a new Roseateles species, isolated from fresh water.</title>
        <authorList>
            <person name="Guliayeva D.Y."/>
            <person name="Akhremchuk A.E."/>
            <person name="Sikolenko M.A."/>
            <person name="Valentovich L.N."/>
            <person name="Sidarenka A.V."/>
        </authorList>
    </citation>
    <scope>NUCLEOTIDE SEQUENCE</scope>
    <source>
        <strain evidence="2">BIM B-1768</strain>
    </source>
</reference>
<evidence type="ECO:0000313" key="2">
    <source>
        <dbReference type="EMBL" id="UXH77931.1"/>
    </source>
</evidence>